<dbReference type="InterPro" id="IPR036691">
    <property type="entry name" value="Endo/exonu/phosph_ase_sf"/>
</dbReference>
<dbReference type="Proteomes" id="UP000239757">
    <property type="component" value="Unassembled WGS sequence"/>
</dbReference>
<dbReference type="EMBL" id="KZ665520">
    <property type="protein sequence ID" value="PPR99258.1"/>
    <property type="molecule type" value="Genomic_DNA"/>
</dbReference>
<reference evidence="2 3" key="1">
    <citation type="submission" date="2015-01" db="EMBL/GenBank/DDBJ databases">
        <title>Genome of allotetraploid Gossypium barbadense reveals genomic plasticity and fiber elongation in cotton evolution.</title>
        <authorList>
            <person name="Chen X."/>
            <person name="Liu X."/>
            <person name="Zhao B."/>
            <person name="Zheng H."/>
            <person name="Hu Y."/>
            <person name="Lu G."/>
            <person name="Yang C."/>
            <person name="Chen J."/>
            <person name="Shan C."/>
            <person name="Zhang L."/>
            <person name="Zhou Y."/>
            <person name="Wang L."/>
            <person name="Guo W."/>
            <person name="Bai Y."/>
            <person name="Ruan J."/>
            <person name="Shangguan X."/>
            <person name="Mao Y."/>
            <person name="Jiang J."/>
            <person name="Zhu Y."/>
            <person name="Lei J."/>
            <person name="Kang H."/>
            <person name="Chen S."/>
            <person name="He X."/>
            <person name="Wang R."/>
            <person name="Wang Y."/>
            <person name="Chen J."/>
            <person name="Wang L."/>
            <person name="Yu S."/>
            <person name="Wang B."/>
            <person name="Wei J."/>
            <person name="Song S."/>
            <person name="Lu X."/>
            <person name="Gao Z."/>
            <person name="Gu W."/>
            <person name="Deng X."/>
            <person name="Ma D."/>
            <person name="Wang S."/>
            <person name="Liang W."/>
            <person name="Fang L."/>
            <person name="Cai C."/>
            <person name="Zhu X."/>
            <person name="Zhou B."/>
            <person name="Zhang Y."/>
            <person name="Chen Z."/>
            <person name="Xu S."/>
            <person name="Zhu R."/>
            <person name="Wang S."/>
            <person name="Zhang T."/>
            <person name="Zhao G."/>
        </authorList>
    </citation>
    <scope>NUCLEOTIDE SEQUENCE [LARGE SCALE GENOMIC DNA]</scope>
    <source>
        <strain evidence="3">cv. Xinhai21</strain>
        <tissue evidence="2">Leaf</tissue>
    </source>
</reference>
<dbReference type="PANTHER" id="PTHR33710:SF64">
    <property type="entry name" value="ENDONUCLEASE_EXONUCLEASE_PHOSPHATASE DOMAIN-CONTAINING PROTEIN"/>
    <property type="match status" value="1"/>
</dbReference>
<accession>A0A2P5X7F1</accession>
<protein>
    <submittedName>
        <fullName evidence="2">Uncharacterized protein</fullName>
    </submittedName>
</protein>
<name>A0A2P5X7F1_GOSBA</name>
<dbReference type="PANTHER" id="PTHR33710">
    <property type="entry name" value="BNAC02G09200D PROTEIN"/>
    <property type="match status" value="1"/>
</dbReference>
<organism evidence="2 3">
    <name type="scientific">Gossypium barbadense</name>
    <name type="common">Sea Island cotton</name>
    <name type="synonym">Hibiscus barbadensis</name>
    <dbReference type="NCBI Taxonomy" id="3634"/>
    <lineage>
        <taxon>Eukaryota</taxon>
        <taxon>Viridiplantae</taxon>
        <taxon>Streptophyta</taxon>
        <taxon>Embryophyta</taxon>
        <taxon>Tracheophyta</taxon>
        <taxon>Spermatophyta</taxon>
        <taxon>Magnoliopsida</taxon>
        <taxon>eudicotyledons</taxon>
        <taxon>Gunneridae</taxon>
        <taxon>Pentapetalae</taxon>
        <taxon>rosids</taxon>
        <taxon>malvids</taxon>
        <taxon>Malvales</taxon>
        <taxon>Malvaceae</taxon>
        <taxon>Malvoideae</taxon>
        <taxon>Gossypium</taxon>
    </lineage>
</organism>
<evidence type="ECO:0000313" key="2">
    <source>
        <dbReference type="EMBL" id="PPR99258.1"/>
    </source>
</evidence>
<proteinExistence type="predicted"/>
<gene>
    <name evidence="2" type="ORF">GOBAR_AA21415</name>
</gene>
<dbReference type="AlphaFoldDB" id="A0A2P5X7F1"/>
<dbReference type="Gene3D" id="3.60.10.10">
    <property type="entry name" value="Endonuclease/exonuclease/phosphatase"/>
    <property type="match status" value="1"/>
</dbReference>
<evidence type="ECO:0000256" key="1">
    <source>
        <dbReference type="SAM" id="MobiDB-lite"/>
    </source>
</evidence>
<feature type="region of interest" description="Disordered" evidence="1">
    <location>
        <begin position="173"/>
        <end position="198"/>
    </location>
</feature>
<dbReference type="OrthoDB" id="1729225at2759"/>
<dbReference type="SUPFAM" id="SSF56219">
    <property type="entry name" value="DNase I-like"/>
    <property type="match status" value="1"/>
</dbReference>
<sequence>MDASCCEGGEFEIGTEENLIPIKVRFRDKSDDSSGSMLVDLPSLLRTSLKDMLLGISSSVLGNSLVEDEKIDLLEGDIKKSVINEIPSIEFSERIQQILSKVCQDTRTSARYSWKLEELLGKLLKVLKPVSEIPKPSPVATSMIDEGSGEEGGSYGPWMLMGRNTRQKSRVIKITDNTSEDSGDKDKGSGNKSNKGKEILGINSQEMVDNMLDKGLWRKESIVGNKTKTGLEFLGLVTISFVHSGEEYSFLGVGVAEDINILLERLNFEGKINKDLLRRMSMILIKFGAIEDRTQILNLSPWLLDQYLFAMLSYVKDQELDAYAFNILPFWLRIFNIPLKYMDRQVVLDIVTNKGKKWVHNLERQGKAKNAEEESISCSLMEKCQQRTNWEGAGKMKCKRKRLKVSNRENTNESPIRPIRRKLADSLLPSLLWREEVEMACQNYLNHHIDSLVSMDDNENLHFMGFYGHADPNSRKRSWDILRRVGGAIREGWMVGSDFYAIINDVENEGGRRKPRTIMDYFRELLEELSLVDIKTNNGWFTWVNNREGMNMVKERLDRFLVSTYVIENMSYLVAKVVRQLKPDHDAILMDTMGSKPFKNFRNPRLILKYDA</sequence>
<feature type="region of interest" description="Disordered" evidence="1">
    <location>
        <begin position="136"/>
        <end position="160"/>
    </location>
</feature>
<evidence type="ECO:0000313" key="3">
    <source>
        <dbReference type="Proteomes" id="UP000239757"/>
    </source>
</evidence>